<dbReference type="Proteomes" id="UP000319801">
    <property type="component" value="Unassembled WGS sequence"/>
</dbReference>
<comment type="similarity">
    <text evidence="1">Belongs to the SCC3 family.</text>
</comment>
<dbReference type="GO" id="GO:0007062">
    <property type="term" value="P:sister chromatid cohesion"/>
    <property type="evidence" value="ECO:0007669"/>
    <property type="project" value="TreeGrafter"/>
</dbReference>
<accession>A0A556VGS8</accession>
<dbReference type="GO" id="GO:0000785">
    <property type="term" value="C:chromatin"/>
    <property type="evidence" value="ECO:0007669"/>
    <property type="project" value="TreeGrafter"/>
</dbReference>
<protein>
    <submittedName>
        <fullName evidence="5">Cohesin subunit SA-2</fullName>
    </submittedName>
</protein>
<dbReference type="GO" id="GO:0003682">
    <property type="term" value="F:chromatin binding"/>
    <property type="evidence" value="ECO:0007669"/>
    <property type="project" value="TreeGrafter"/>
</dbReference>
<evidence type="ECO:0000256" key="1">
    <source>
        <dbReference type="ARBA" id="ARBA00005486"/>
    </source>
</evidence>
<dbReference type="GO" id="GO:0005634">
    <property type="term" value="C:nucleus"/>
    <property type="evidence" value="ECO:0007669"/>
    <property type="project" value="TreeGrafter"/>
</dbReference>
<evidence type="ECO:0000259" key="4">
    <source>
        <dbReference type="Pfam" id="PF24571"/>
    </source>
</evidence>
<dbReference type="AlphaFoldDB" id="A0A556VGS8"/>
<dbReference type="EMBL" id="VCAZ01000242">
    <property type="protein sequence ID" value="TTM68935.1"/>
    <property type="molecule type" value="Genomic_DNA"/>
</dbReference>
<sequence length="640" mass="71628">MGYYESESEKENGEFWVDESGQHWFCTGDVGEVHPDGCLQIVAYKTDRDAALLDLINFFIHCSGCKGADSGDYPLTMAGPVWKKFRWGFCEFIGVLVRQCQYSIIYDEYMMDTVISLLTGLSDSQTERNKSLGKRANDRLEFLLQKRKEDRIVSMALDKEYDVAVQAIKLLTLVLQSSDEVLTAEDCESVYHLVYSAHRPIAVAAGEFLYKNLWECGSELLKDWESYISLLLDEPFPGEEGVLEACSMTFHALCNEEFTIYNRVDIMLSQLMDEQIDKFNRLLDDFLREAELVTLRKQTRAFCLMCQRYLSSLSMAVKEQAFTILCDALMIFSHQIMASGRDALEPLVFGPDSSLQSDLLNFVLDHLFNEMLGELGCNFDRSSAAFCGIKELARRFSLTFGLDQMKTREAIAMLHKDGIEFAFKEPSPQGEGSPPLNLAFLDILTDDDTLSVLSGVSGRGSARSRKPRVTPTPSKRKLPEEESSCSSTDASVWMAREQQHQPQTPMMMSPPSMMMSSPHMASTVLRDAKKLRPEEGYLSSHRAKNTPGQKLIGHPIHIIITIRFISNVSDTTTTSATSAVTCLLSNANVASMCDSRLLSSNPAHSVSLHCDPDRDLCDPRGSHPLSAVLWGRSMGSSHTH</sequence>
<name>A0A556VGS8_BAGYA</name>
<dbReference type="OrthoDB" id="498590at2759"/>
<keyword evidence="6" id="KW-1185">Reference proteome</keyword>
<dbReference type="InterPro" id="IPR013721">
    <property type="entry name" value="STAG"/>
</dbReference>
<evidence type="ECO:0000259" key="3">
    <source>
        <dbReference type="Pfam" id="PF08514"/>
    </source>
</evidence>
<dbReference type="PANTHER" id="PTHR11199:SF3">
    <property type="entry name" value="COHESIN SUBUNIT SA-2"/>
    <property type="match status" value="1"/>
</dbReference>
<dbReference type="Pfam" id="PF24571">
    <property type="entry name" value="HEAT_SCC3-SA"/>
    <property type="match status" value="1"/>
</dbReference>
<evidence type="ECO:0000313" key="6">
    <source>
        <dbReference type="Proteomes" id="UP000319801"/>
    </source>
</evidence>
<dbReference type="GO" id="GO:0008278">
    <property type="term" value="C:cohesin complex"/>
    <property type="evidence" value="ECO:0007669"/>
    <property type="project" value="TreeGrafter"/>
</dbReference>
<proteinExistence type="inferred from homology"/>
<dbReference type="InterPro" id="IPR016024">
    <property type="entry name" value="ARM-type_fold"/>
</dbReference>
<feature type="region of interest" description="Disordered" evidence="2">
    <location>
        <begin position="454"/>
        <end position="491"/>
    </location>
</feature>
<organism evidence="5 6">
    <name type="scientific">Bagarius yarrelli</name>
    <name type="common">Goonch</name>
    <name type="synonym">Bagrus yarrelli</name>
    <dbReference type="NCBI Taxonomy" id="175774"/>
    <lineage>
        <taxon>Eukaryota</taxon>
        <taxon>Metazoa</taxon>
        <taxon>Chordata</taxon>
        <taxon>Craniata</taxon>
        <taxon>Vertebrata</taxon>
        <taxon>Euteleostomi</taxon>
        <taxon>Actinopterygii</taxon>
        <taxon>Neopterygii</taxon>
        <taxon>Teleostei</taxon>
        <taxon>Ostariophysi</taxon>
        <taxon>Siluriformes</taxon>
        <taxon>Sisoridae</taxon>
        <taxon>Sisorinae</taxon>
        <taxon>Bagarius</taxon>
    </lineage>
</organism>
<gene>
    <name evidence="5" type="ORF">Baya_15774</name>
</gene>
<dbReference type="Pfam" id="PF08514">
    <property type="entry name" value="STAG"/>
    <property type="match status" value="1"/>
</dbReference>
<evidence type="ECO:0000256" key="2">
    <source>
        <dbReference type="SAM" id="MobiDB-lite"/>
    </source>
</evidence>
<dbReference type="PANTHER" id="PTHR11199">
    <property type="entry name" value="STROMAL ANTIGEN"/>
    <property type="match status" value="1"/>
</dbReference>
<dbReference type="SUPFAM" id="SSF48371">
    <property type="entry name" value="ARM repeat"/>
    <property type="match status" value="1"/>
</dbReference>
<dbReference type="InterPro" id="IPR056396">
    <property type="entry name" value="HEAT_SCC3-SA"/>
</dbReference>
<feature type="domain" description="Cohesin subunit SCC3/SA HEAT-repeats" evidence="4">
    <location>
        <begin position="239"/>
        <end position="292"/>
    </location>
</feature>
<evidence type="ECO:0000313" key="5">
    <source>
        <dbReference type="EMBL" id="TTM68935.1"/>
    </source>
</evidence>
<comment type="caution">
    <text evidence="5">The sequence shown here is derived from an EMBL/GenBank/DDBJ whole genome shotgun (WGS) entry which is preliminary data.</text>
</comment>
<feature type="domain" description="STAG" evidence="3">
    <location>
        <begin position="72"/>
        <end position="125"/>
    </location>
</feature>
<dbReference type="InterPro" id="IPR039662">
    <property type="entry name" value="Cohesin_Scc3/SA"/>
</dbReference>
<reference evidence="5 6" key="1">
    <citation type="journal article" date="2019" name="Genome Biol. Evol.">
        <title>Whole-Genome Sequencing of the Giant Devil Catfish, Bagarius yarrelli.</title>
        <authorList>
            <person name="Jiang W."/>
            <person name="Lv Y."/>
            <person name="Cheng L."/>
            <person name="Yang K."/>
            <person name="Chao B."/>
            <person name="Wang X."/>
            <person name="Li Y."/>
            <person name="Pan X."/>
            <person name="You X."/>
            <person name="Zhang Y."/>
            <person name="Yang J."/>
            <person name="Li J."/>
            <person name="Zhang X."/>
            <person name="Liu S."/>
            <person name="Sun C."/>
            <person name="Yang J."/>
            <person name="Shi Q."/>
        </authorList>
    </citation>
    <scope>NUCLEOTIDE SEQUENCE [LARGE SCALE GENOMIC DNA]</scope>
    <source>
        <strain evidence="5">JWS20170419001</strain>
        <tissue evidence="5">Muscle</tissue>
    </source>
</reference>